<evidence type="ECO:0000313" key="3">
    <source>
        <dbReference type="WBParaSite" id="GPLIN_000341500"/>
    </source>
</evidence>
<proteinExistence type="predicted"/>
<evidence type="ECO:0000313" key="2">
    <source>
        <dbReference type="Proteomes" id="UP000050741"/>
    </source>
</evidence>
<protein>
    <submittedName>
        <fullName evidence="3">Inner membrane protein</fullName>
    </submittedName>
</protein>
<organism evidence="2 3">
    <name type="scientific">Globodera pallida</name>
    <name type="common">Potato cyst nematode worm</name>
    <name type="synonym">Heterodera pallida</name>
    <dbReference type="NCBI Taxonomy" id="36090"/>
    <lineage>
        <taxon>Eukaryota</taxon>
        <taxon>Metazoa</taxon>
        <taxon>Ecdysozoa</taxon>
        <taxon>Nematoda</taxon>
        <taxon>Chromadorea</taxon>
        <taxon>Rhabditida</taxon>
        <taxon>Tylenchina</taxon>
        <taxon>Tylenchomorpha</taxon>
        <taxon>Tylenchoidea</taxon>
        <taxon>Heteroderidae</taxon>
        <taxon>Heteroderinae</taxon>
        <taxon>Globodera</taxon>
    </lineage>
</organism>
<feature type="transmembrane region" description="Helical" evidence="1">
    <location>
        <begin position="45"/>
        <end position="67"/>
    </location>
</feature>
<reference evidence="2" key="2">
    <citation type="submission" date="2014-05" db="EMBL/GenBank/DDBJ databases">
        <title>The genome and life-stage specific transcriptomes of Globodera pallida elucidate key aspects of plant parasitism by a cyst nematode.</title>
        <authorList>
            <person name="Cotton J.A."/>
            <person name="Lilley C.J."/>
            <person name="Jones L.M."/>
            <person name="Kikuchi T."/>
            <person name="Reid A.J."/>
            <person name="Thorpe P."/>
            <person name="Tsai I.J."/>
            <person name="Beasley H."/>
            <person name="Blok V."/>
            <person name="Cock P.J.A."/>
            <person name="Van den Akker S.E."/>
            <person name="Holroyd N."/>
            <person name="Hunt M."/>
            <person name="Mantelin S."/>
            <person name="Naghra H."/>
            <person name="Pain A."/>
            <person name="Palomares-Rius J.E."/>
            <person name="Zarowiecki M."/>
            <person name="Berriman M."/>
            <person name="Jones J.T."/>
            <person name="Urwin P.E."/>
        </authorList>
    </citation>
    <scope>NUCLEOTIDE SEQUENCE [LARGE SCALE GENOMIC DNA]</scope>
    <source>
        <strain evidence="2">Lindley</strain>
    </source>
</reference>
<keyword evidence="2" id="KW-1185">Reference proteome</keyword>
<dbReference type="AlphaFoldDB" id="A0A183BS29"/>
<feature type="transmembrane region" description="Helical" evidence="1">
    <location>
        <begin position="20"/>
        <end position="39"/>
    </location>
</feature>
<dbReference type="Proteomes" id="UP000050741">
    <property type="component" value="Unassembled WGS sequence"/>
</dbReference>
<feature type="transmembrane region" description="Helical" evidence="1">
    <location>
        <begin position="115"/>
        <end position="135"/>
    </location>
</feature>
<accession>A0A183BS29</accession>
<evidence type="ECO:0000256" key="1">
    <source>
        <dbReference type="SAM" id="Phobius"/>
    </source>
</evidence>
<reference evidence="3" key="3">
    <citation type="submission" date="2016-06" db="UniProtKB">
        <authorList>
            <consortium name="WormBaseParasite"/>
        </authorList>
    </citation>
    <scope>IDENTIFICATION</scope>
</reference>
<keyword evidence="1" id="KW-0472">Membrane</keyword>
<feature type="transmembrane region" description="Helical" evidence="1">
    <location>
        <begin position="79"/>
        <end position="103"/>
    </location>
</feature>
<dbReference type="WBParaSite" id="GPLIN_000341500">
    <property type="protein sequence ID" value="GPLIN_000341500"/>
    <property type="gene ID" value="GPLIN_000341500"/>
</dbReference>
<keyword evidence="1" id="KW-1133">Transmembrane helix</keyword>
<name>A0A183BS29_GLOPA</name>
<sequence length="155" mass="16919">MSAGLKHCFCGIPVQTAARVIAIVGIAFNALGIAFAIYITGPSTMMTALVCFGHCFIALLNALILAAQKWRKPKLYLPYLAVKGFFMLLGCLVAVFTLCLTIYVLITEGNSKRGIMGIAVCTANCVLVPFSIWIYRLVWLAYKEAAEWKDIKSAC</sequence>
<reference evidence="2" key="1">
    <citation type="submission" date="2013-12" db="EMBL/GenBank/DDBJ databases">
        <authorList>
            <person name="Aslett M."/>
        </authorList>
    </citation>
    <scope>NUCLEOTIDE SEQUENCE [LARGE SCALE GENOMIC DNA]</scope>
    <source>
        <strain evidence="2">Lindley</strain>
    </source>
</reference>
<keyword evidence="1" id="KW-0812">Transmembrane</keyword>